<comment type="caution">
    <text evidence="2">The sequence shown here is derived from an EMBL/GenBank/DDBJ whole genome shotgun (WGS) entry which is preliminary data.</text>
</comment>
<protein>
    <submittedName>
        <fullName evidence="2">Uncharacterized protein</fullName>
    </submittedName>
</protein>
<name>A0A388STX0_9ACTN</name>
<dbReference type="Proteomes" id="UP000265354">
    <property type="component" value="Unassembled WGS sequence"/>
</dbReference>
<gene>
    <name evidence="2" type="ORF">SSP531S_06250</name>
</gene>
<evidence type="ECO:0000313" key="2">
    <source>
        <dbReference type="EMBL" id="GBP99230.1"/>
    </source>
</evidence>
<feature type="region of interest" description="Disordered" evidence="1">
    <location>
        <begin position="1"/>
        <end position="20"/>
    </location>
</feature>
<reference evidence="2 3" key="1">
    <citation type="submission" date="2018-07" db="EMBL/GenBank/DDBJ databases">
        <title>Whole Genome Shotgun Sequence of Streptomyces spongiicola strain 531S.</title>
        <authorList>
            <person name="Dohra H."/>
            <person name="Kodani S."/>
        </authorList>
    </citation>
    <scope>NUCLEOTIDE SEQUENCE [LARGE SCALE GENOMIC DNA]</scope>
    <source>
        <strain evidence="2 3">531S</strain>
    </source>
</reference>
<proteinExistence type="predicted"/>
<sequence length="71" mass="7585">MRAAGQAKAHSARATTAGTRSITAIVRRAGEAVDMVPLPWTVSGASKRRIVRFRFSTVPSGVPVVKKECSF</sequence>
<dbReference type="EMBL" id="BGZL01000002">
    <property type="protein sequence ID" value="GBP99230.1"/>
    <property type="molecule type" value="Genomic_DNA"/>
</dbReference>
<evidence type="ECO:0000313" key="3">
    <source>
        <dbReference type="Proteomes" id="UP000265354"/>
    </source>
</evidence>
<organism evidence="2 3">
    <name type="scientific">Streptomyces spongiicola</name>
    <dbReference type="NCBI Taxonomy" id="1690221"/>
    <lineage>
        <taxon>Bacteria</taxon>
        <taxon>Bacillati</taxon>
        <taxon>Actinomycetota</taxon>
        <taxon>Actinomycetes</taxon>
        <taxon>Kitasatosporales</taxon>
        <taxon>Streptomycetaceae</taxon>
        <taxon>Streptomyces</taxon>
    </lineage>
</organism>
<evidence type="ECO:0000256" key="1">
    <source>
        <dbReference type="SAM" id="MobiDB-lite"/>
    </source>
</evidence>
<accession>A0A388STX0</accession>
<dbReference type="AlphaFoldDB" id="A0A388STX0"/>